<dbReference type="AlphaFoldDB" id="A0A1G8IB17"/>
<dbReference type="PANTHER" id="PTHR32305:SF17">
    <property type="entry name" value="TRNA NUCLEASE WAPA"/>
    <property type="match status" value="1"/>
</dbReference>
<accession>A0A1G8IB17</accession>
<dbReference type="InterPro" id="IPR056823">
    <property type="entry name" value="TEN-like_YD-shell"/>
</dbReference>
<evidence type="ECO:0000256" key="1">
    <source>
        <dbReference type="ARBA" id="ARBA00022737"/>
    </source>
</evidence>
<proteinExistence type="predicted"/>
<dbReference type="PANTHER" id="PTHR32305">
    <property type="match status" value="1"/>
</dbReference>
<dbReference type="RefSeq" id="WP_143020442.1">
    <property type="nucleotide sequence ID" value="NZ_FNCN01000036.1"/>
</dbReference>
<dbReference type="Proteomes" id="UP000198923">
    <property type="component" value="Unassembled WGS sequence"/>
</dbReference>
<dbReference type="OrthoDB" id="291011at2"/>
<gene>
    <name evidence="3" type="ORF">SAMN05421505_13629</name>
</gene>
<dbReference type="EMBL" id="FNCN01000036">
    <property type="protein sequence ID" value="SDI16017.1"/>
    <property type="molecule type" value="Genomic_DNA"/>
</dbReference>
<evidence type="ECO:0000259" key="2">
    <source>
        <dbReference type="Pfam" id="PF25023"/>
    </source>
</evidence>
<dbReference type="STRING" id="504805.SAMN05421505_13629"/>
<reference evidence="3 4" key="1">
    <citation type="submission" date="2016-10" db="EMBL/GenBank/DDBJ databases">
        <authorList>
            <person name="de Groot N.N."/>
        </authorList>
    </citation>
    <scope>NUCLEOTIDE SEQUENCE [LARGE SCALE GENOMIC DNA]</scope>
    <source>
        <strain evidence="3 4">CPCC 201354</strain>
    </source>
</reference>
<dbReference type="InterPro" id="IPR050708">
    <property type="entry name" value="T6SS_VgrG/RHS"/>
</dbReference>
<protein>
    <submittedName>
        <fullName evidence="3">RHS repeat-associated core domain-containing protein</fullName>
    </submittedName>
</protein>
<feature type="domain" description="Teneurin-like YD-shell" evidence="2">
    <location>
        <begin position="43"/>
        <end position="155"/>
    </location>
</feature>
<name>A0A1G8IB17_9ACTN</name>
<organism evidence="3 4">
    <name type="scientific">Sinosporangium album</name>
    <dbReference type="NCBI Taxonomy" id="504805"/>
    <lineage>
        <taxon>Bacteria</taxon>
        <taxon>Bacillati</taxon>
        <taxon>Actinomycetota</taxon>
        <taxon>Actinomycetes</taxon>
        <taxon>Streptosporangiales</taxon>
        <taxon>Streptosporangiaceae</taxon>
        <taxon>Sinosporangium</taxon>
    </lineage>
</organism>
<sequence length="419" mass="46412">MVYDADGERIIRRSPDGTTTLYLGAMELKLSGNTVTGTRYYSGPDGTSVAMRSPGGIKWLASGLNGSTVLSIDDTTGAVSRERYLPFGKRRGGDDLPFTDRGFLGKIEDDSIGLSYLSARYYDPSIGKFISTDPLLPLDEPQWMNPYGYAGNNPIGLSDPGGLAPDKGTEGESCDCSASAIEASLGKLPNENIRKQSQKKWQAKISRHLSEHLTGGSLHNNRLRTQQELFLAISICEEIGFGETGCGKRAINFYFDGVWARHDYEKLMGSDRRGSAHMSTFKRFGVSPGKNLNLKKPSAANGRSYIIYVIKNKNRVVYVGKASGVDTPEQVLKARFTKRKEGHHSYFPSQGDSEPEIIDVLMSRYAMAGAEQFYMEAYREGGAKLRNIDQAISFDRPKRRKNSIAKLDAFFLEVFSRKR</sequence>
<dbReference type="Gene3D" id="2.180.10.10">
    <property type="entry name" value="RHS repeat-associated core"/>
    <property type="match status" value="1"/>
</dbReference>
<evidence type="ECO:0000313" key="4">
    <source>
        <dbReference type="Proteomes" id="UP000198923"/>
    </source>
</evidence>
<dbReference type="Pfam" id="PF25023">
    <property type="entry name" value="TEN_YD-shell"/>
    <property type="match status" value="1"/>
</dbReference>
<dbReference type="NCBIfam" id="TIGR03696">
    <property type="entry name" value="Rhs_assc_core"/>
    <property type="match status" value="1"/>
</dbReference>
<evidence type="ECO:0000313" key="3">
    <source>
        <dbReference type="EMBL" id="SDI16017.1"/>
    </source>
</evidence>
<keyword evidence="4" id="KW-1185">Reference proteome</keyword>
<keyword evidence="1" id="KW-0677">Repeat</keyword>
<dbReference type="InterPro" id="IPR022385">
    <property type="entry name" value="Rhs_assc_core"/>
</dbReference>